<proteinExistence type="predicted"/>
<dbReference type="EMBL" id="BARU01035840">
    <property type="protein sequence ID" value="GAH85049.1"/>
    <property type="molecule type" value="Genomic_DNA"/>
</dbReference>
<name>X1K468_9ZZZZ</name>
<organism evidence="1">
    <name type="scientific">marine sediment metagenome</name>
    <dbReference type="NCBI Taxonomy" id="412755"/>
    <lineage>
        <taxon>unclassified sequences</taxon>
        <taxon>metagenomes</taxon>
        <taxon>ecological metagenomes</taxon>
    </lineage>
</organism>
<dbReference type="AlphaFoldDB" id="X1K468"/>
<protein>
    <submittedName>
        <fullName evidence="1">Uncharacterized protein</fullName>
    </submittedName>
</protein>
<feature type="non-terminal residue" evidence="1">
    <location>
        <position position="53"/>
    </location>
</feature>
<gene>
    <name evidence="1" type="ORF">S03H2_56048</name>
</gene>
<accession>X1K468</accession>
<evidence type="ECO:0000313" key="1">
    <source>
        <dbReference type="EMBL" id="GAH85049.1"/>
    </source>
</evidence>
<sequence length="53" mass="6440">MRKGEKVRYPKMNRMWRIASKEDLERIDNVAYHILSEMGVHIDDKDCIEYLKD</sequence>
<reference evidence="1" key="1">
    <citation type="journal article" date="2014" name="Front. Microbiol.">
        <title>High frequency of phylogenetically diverse reductive dehalogenase-homologous genes in deep subseafloor sedimentary metagenomes.</title>
        <authorList>
            <person name="Kawai M."/>
            <person name="Futagami T."/>
            <person name="Toyoda A."/>
            <person name="Takaki Y."/>
            <person name="Nishi S."/>
            <person name="Hori S."/>
            <person name="Arai W."/>
            <person name="Tsubouchi T."/>
            <person name="Morono Y."/>
            <person name="Uchiyama I."/>
            <person name="Ito T."/>
            <person name="Fujiyama A."/>
            <person name="Inagaki F."/>
            <person name="Takami H."/>
        </authorList>
    </citation>
    <scope>NUCLEOTIDE SEQUENCE</scope>
    <source>
        <strain evidence="1">Expedition CK06-06</strain>
    </source>
</reference>
<comment type="caution">
    <text evidence="1">The sequence shown here is derived from an EMBL/GenBank/DDBJ whole genome shotgun (WGS) entry which is preliminary data.</text>
</comment>